<evidence type="ECO:0000256" key="2">
    <source>
        <dbReference type="ARBA" id="ARBA00005866"/>
    </source>
</evidence>
<dbReference type="PANTHER" id="PTHR11122">
    <property type="entry name" value="APOSPORY-ASSOCIATED PROTEIN C-RELATED"/>
    <property type="match status" value="1"/>
</dbReference>
<feature type="active site" evidence="6">
    <location>
        <position position="176"/>
    </location>
</feature>
<feature type="binding site" evidence="7">
    <location>
        <position position="102"/>
    </location>
    <ligand>
        <name>substrate</name>
    </ligand>
</feature>
<evidence type="ECO:0000313" key="10">
    <source>
        <dbReference type="Proteomes" id="UP001212152"/>
    </source>
</evidence>
<dbReference type="GO" id="GO:0005737">
    <property type="term" value="C:cytoplasm"/>
    <property type="evidence" value="ECO:0007669"/>
    <property type="project" value="TreeGrafter"/>
</dbReference>
<dbReference type="GO" id="GO:0030246">
    <property type="term" value="F:carbohydrate binding"/>
    <property type="evidence" value="ECO:0007669"/>
    <property type="project" value="UniProtKB-UniRule"/>
</dbReference>
<gene>
    <name evidence="9" type="ORF">HDU87_000787</name>
</gene>
<feature type="signal peptide" evidence="8">
    <location>
        <begin position="1"/>
        <end position="27"/>
    </location>
</feature>
<keyword evidence="10" id="KW-1185">Reference proteome</keyword>
<dbReference type="InterPro" id="IPR014718">
    <property type="entry name" value="GH-type_carb-bd"/>
</dbReference>
<evidence type="ECO:0000256" key="6">
    <source>
        <dbReference type="PIRSR" id="PIRSR016020-1"/>
    </source>
</evidence>
<evidence type="ECO:0000256" key="7">
    <source>
        <dbReference type="PIRSR" id="PIRSR016020-2"/>
    </source>
</evidence>
<comment type="caution">
    <text evidence="9">The sequence shown here is derived from an EMBL/GenBank/DDBJ whole genome shotgun (WGS) entry which is preliminary data.</text>
</comment>
<dbReference type="GO" id="GO:0005975">
    <property type="term" value="P:carbohydrate metabolic process"/>
    <property type="evidence" value="ECO:0007669"/>
    <property type="project" value="InterPro"/>
</dbReference>
<protein>
    <recommendedName>
        <fullName evidence="3 5">Glucose-6-phosphate 1-epimerase</fullName>
        <ecNumber evidence="3 5">5.1.3.15</ecNumber>
    </recommendedName>
</protein>
<comment type="function">
    <text evidence="5">Catalyzes the interconversion between the alpha and beta anomers from at least three hexose 6-phosphate sugars (Glc6P, Gal6P, and Man6P).</text>
</comment>
<dbReference type="Proteomes" id="UP001212152">
    <property type="component" value="Unassembled WGS sequence"/>
</dbReference>
<feature type="active site" evidence="6">
    <location>
        <position position="282"/>
    </location>
</feature>
<dbReference type="Pfam" id="PF01263">
    <property type="entry name" value="Aldose_epim"/>
    <property type="match status" value="1"/>
</dbReference>
<dbReference type="EMBL" id="JADGJQ010000011">
    <property type="protein sequence ID" value="KAJ3181769.1"/>
    <property type="molecule type" value="Genomic_DNA"/>
</dbReference>
<dbReference type="GO" id="GO:0047938">
    <property type="term" value="F:glucose-6-phosphate 1-epimerase activity"/>
    <property type="evidence" value="ECO:0007669"/>
    <property type="project" value="UniProtKB-UniRule"/>
</dbReference>
<feature type="chain" id="PRO_5041918665" description="Glucose-6-phosphate 1-epimerase" evidence="8">
    <location>
        <begin position="28"/>
        <end position="307"/>
    </location>
</feature>
<dbReference type="InterPro" id="IPR008183">
    <property type="entry name" value="Aldose_1/G6P_1-epimerase"/>
</dbReference>
<accession>A0AAD5TT68</accession>
<feature type="binding site" evidence="7">
    <location>
        <position position="77"/>
    </location>
    <ligand>
        <name>substrate</name>
    </ligand>
</feature>
<dbReference type="PIRSF" id="PIRSF016020">
    <property type="entry name" value="PHexose_mutarotase"/>
    <property type="match status" value="1"/>
</dbReference>
<dbReference type="SUPFAM" id="SSF74650">
    <property type="entry name" value="Galactose mutarotase-like"/>
    <property type="match status" value="1"/>
</dbReference>
<feature type="binding site" evidence="7">
    <location>
        <position position="97"/>
    </location>
    <ligand>
        <name>substrate</name>
    </ligand>
</feature>
<name>A0AAD5TT68_9FUNG</name>
<dbReference type="AlphaFoldDB" id="A0AAD5TT68"/>
<dbReference type="EC" id="5.1.3.15" evidence="3 5"/>
<dbReference type="InterPro" id="IPR011013">
    <property type="entry name" value="Gal_mutarotase_sf_dom"/>
</dbReference>
<evidence type="ECO:0000313" key="9">
    <source>
        <dbReference type="EMBL" id="KAJ3181769.1"/>
    </source>
</evidence>
<keyword evidence="8" id="KW-0732">Signal</keyword>
<evidence type="ECO:0000256" key="5">
    <source>
        <dbReference type="PIRNR" id="PIRNR016020"/>
    </source>
</evidence>
<dbReference type="PANTHER" id="PTHR11122:SF13">
    <property type="entry name" value="GLUCOSE-6-PHOSPHATE 1-EPIMERASE"/>
    <property type="match status" value="1"/>
</dbReference>
<comment type="catalytic activity">
    <reaction evidence="1">
        <text>alpha-D-glucose 6-phosphate = beta-D-glucose 6-phosphate</text>
        <dbReference type="Rhea" id="RHEA:16249"/>
        <dbReference type="ChEBI" id="CHEBI:58225"/>
        <dbReference type="ChEBI" id="CHEBI:58247"/>
        <dbReference type="EC" id="5.1.3.15"/>
    </reaction>
</comment>
<keyword evidence="4 5" id="KW-0413">Isomerase</keyword>
<evidence type="ECO:0000256" key="3">
    <source>
        <dbReference type="ARBA" id="ARBA00012083"/>
    </source>
</evidence>
<dbReference type="InterPro" id="IPR025532">
    <property type="entry name" value="G6P_1-epimerase"/>
</dbReference>
<evidence type="ECO:0000256" key="1">
    <source>
        <dbReference type="ARBA" id="ARBA00001096"/>
    </source>
</evidence>
<proteinExistence type="inferred from homology"/>
<dbReference type="Gene3D" id="2.70.98.10">
    <property type="match status" value="1"/>
</dbReference>
<sequence>MPGKFMNRKAFCIFNLTLCVFAKPVDASNPAKVLLSHGNASVEIYLFGATVTSWKVGGVEKIFLSKKAHLDGSKAIRGGIPLVFPHFGTIPTSTLPQHGFARVSTWSRLDPPSETETATSVAFTLSPRAVPAALAAKWPHAFRLTYTVTLTTDTLTTTLKVENTADVAWEFTSLLHTYFATRGVAHVGVKGLEGASFVDKVAEGAPRAVESRTAVIVAGEVDRVYEGVDDKAEVTVTGTGHGDVVVHRTNLPDVVVWNPWTDKAKAMADFGDDEFDNMICVEAGSVAKFISLQPGETWTGGQTLKTA</sequence>
<organism evidence="9 10">
    <name type="scientific">Geranomyces variabilis</name>
    <dbReference type="NCBI Taxonomy" id="109894"/>
    <lineage>
        <taxon>Eukaryota</taxon>
        <taxon>Fungi</taxon>
        <taxon>Fungi incertae sedis</taxon>
        <taxon>Chytridiomycota</taxon>
        <taxon>Chytridiomycota incertae sedis</taxon>
        <taxon>Chytridiomycetes</taxon>
        <taxon>Spizellomycetales</taxon>
        <taxon>Powellomycetaceae</taxon>
        <taxon>Geranomyces</taxon>
    </lineage>
</organism>
<evidence type="ECO:0000256" key="8">
    <source>
        <dbReference type="SAM" id="SignalP"/>
    </source>
</evidence>
<evidence type="ECO:0000256" key="4">
    <source>
        <dbReference type="ARBA" id="ARBA00023235"/>
    </source>
</evidence>
<dbReference type="CDD" id="cd09020">
    <property type="entry name" value="D-hex-6-P-epi_like"/>
    <property type="match status" value="1"/>
</dbReference>
<comment type="similarity">
    <text evidence="2 5">Belongs to the glucose-6-phosphate 1-epimerase family.</text>
</comment>
<reference evidence="9" key="1">
    <citation type="submission" date="2020-05" db="EMBL/GenBank/DDBJ databases">
        <title>Phylogenomic resolution of chytrid fungi.</title>
        <authorList>
            <person name="Stajich J.E."/>
            <person name="Amses K."/>
            <person name="Simmons R."/>
            <person name="Seto K."/>
            <person name="Myers J."/>
            <person name="Bonds A."/>
            <person name="Quandt C.A."/>
            <person name="Barry K."/>
            <person name="Liu P."/>
            <person name="Grigoriev I."/>
            <person name="Longcore J.E."/>
            <person name="James T.Y."/>
        </authorList>
    </citation>
    <scope>NUCLEOTIDE SEQUENCE</scope>
    <source>
        <strain evidence="9">JEL0379</strain>
    </source>
</reference>